<dbReference type="InterPro" id="IPR015956">
    <property type="entry name" value="Peniciliin-bd_prot_C_sf"/>
</dbReference>
<dbReference type="SUPFAM" id="SSF69189">
    <property type="entry name" value="Penicillin-binding protein associated domain"/>
    <property type="match status" value="1"/>
</dbReference>
<keyword evidence="9" id="KW-0133">Cell shape</keyword>
<feature type="transmembrane region" description="Helical" evidence="13">
    <location>
        <begin position="36"/>
        <end position="55"/>
    </location>
</feature>
<comment type="pathway">
    <text evidence="2">Cell wall biogenesis; peptidoglycan biosynthesis.</text>
</comment>
<dbReference type="EC" id="3.4.16.4" evidence="4"/>
<evidence type="ECO:0000256" key="9">
    <source>
        <dbReference type="ARBA" id="ARBA00022960"/>
    </source>
</evidence>
<dbReference type="Gene3D" id="2.60.410.10">
    <property type="entry name" value="D-Ala-D-Ala carboxypeptidase, C-terminal domain"/>
    <property type="match status" value="1"/>
</dbReference>
<evidence type="ECO:0000259" key="14">
    <source>
        <dbReference type="SMART" id="SM00936"/>
    </source>
</evidence>
<keyword evidence="13" id="KW-0812">Transmembrane</keyword>
<dbReference type="GO" id="GO:0009002">
    <property type="term" value="F:serine-type D-Ala-D-Ala carboxypeptidase activity"/>
    <property type="evidence" value="ECO:0007669"/>
    <property type="project" value="UniProtKB-EC"/>
</dbReference>
<gene>
    <name evidence="15" type="ORF">LCGC14_0260950</name>
</gene>
<dbReference type="Pfam" id="PF07943">
    <property type="entry name" value="PBP5_C"/>
    <property type="match status" value="1"/>
</dbReference>
<dbReference type="InterPro" id="IPR018044">
    <property type="entry name" value="Peptidase_S11"/>
</dbReference>
<dbReference type="AlphaFoldDB" id="A0A0F9U6J1"/>
<feature type="domain" description="Peptidase S11 D-Ala-D-Ala carboxypeptidase A C-terminal" evidence="14">
    <location>
        <begin position="302"/>
        <end position="392"/>
    </location>
</feature>
<dbReference type="GO" id="GO:0009252">
    <property type="term" value="P:peptidoglycan biosynthetic process"/>
    <property type="evidence" value="ECO:0007669"/>
    <property type="project" value="UniProtKB-UniPathway"/>
</dbReference>
<dbReference type="SMART" id="SM00936">
    <property type="entry name" value="PBP5_C"/>
    <property type="match status" value="1"/>
</dbReference>
<comment type="function">
    <text evidence="1">Removes C-terminal D-alanyl residues from sugar-peptide cell wall precursors.</text>
</comment>
<evidence type="ECO:0000256" key="3">
    <source>
        <dbReference type="ARBA" id="ARBA00007164"/>
    </source>
</evidence>
<evidence type="ECO:0000256" key="11">
    <source>
        <dbReference type="ARBA" id="ARBA00023316"/>
    </source>
</evidence>
<keyword evidence="7" id="KW-0732">Signal</keyword>
<dbReference type="InterPro" id="IPR037167">
    <property type="entry name" value="Peptidase_S11_C_sf"/>
</dbReference>
<dbReference type="GO" id="GO:0008360">
    <property type="term" value="P:regulation of cell shape"/>
    <property type="evidence" value="ECO:0007669"/>
    <property type="project" value="UniProtKB-KW"/>
</dbReference>
<dbReference type="Pfam" id="PF00768">
    <property type="entry name" value="Peptidase_S11"/>
    <property type="match status" value="1"/>
</dbReference>
<dbReference type="InterPro" id="IPR012907">
    <property type="entry name" value="Peptidase_S11_C"/>
</dbReference>
<keyword evidence="6" id="KW-0645">Protease</keyword>
<evidence type="ECO:0000256" key="1">
    <source>
        <dbReference type="ARBA" id="ARBA00003217"/>
    </source>
</evidence>
<dbReference type="EMBL" id="LAZR01000140">
    <property type="protein sequence ID" value="KKN87249.1"/>
    <property type="molecule type" value="Genomic_DNA"/>
</dbReference>
<dbReference type="PRINTS" id="PR00725">
    <property type="entry name" value="DADACBPTASE1"/>
</dbReference>
<dbReference type="InterPro" id="IPR001967">
    <property type="entry name" value="Peptidase_S11_N"/>
</dbReference>
<keyword evidence="13" id="KW-0472">Membrane</keyword>
<keyword evidence="13" id="KW-1133">Transmembrane helix</keyword>
<accession>A0A0F9U6J1</accession>
<keyword evidence="10" id="KW-0573">Peptidoglycan synthesis</keyword>
<keyword evidence="8" id="KW-0378">Hydrolase</keyword>
<keyword evidence="5" id="KW-0121">Carboxypeptidase</keyword>
<name>A0A0F9U6J1_9ZZZZ</name>
<organism evidence="15">
    <name type="scientific">marine sediment metagenome</name>
    <dbReference type="NCBI Taxonomy" id="412755"/>
    <lineage>
        <taxon>unclassified sequences</taxon>
        <taxon>metagenomes</taxon>
        <taxon>ecological metagenomes</taxon>
    </lineage>
</organism>
<sequence>MIEAAKRPAEKSGALAIAVGQTRAEQMAHRARSLPALLVMLAFALVTLLPLRAFAFETTAPTALLVDFSTDRVLYEKNVDERIAPASLAKLMTLAVIFDALRQGTVERNDRFTVSEKAWREGGAESGGSTMFLPLKSEVSLDDLIKGIIIQSGNDATIVAAEGIAGSVEAFAKTMNAEARRIGLTNSHFTNPHGLPDPEQYVTARDLVLLAAYLIREFPDEYPLFAEESFTFNGIKQQNRNPLLRVGADGLKTGHTARAGFGLVASAERDGRRVMLAMSGMQSADERASETRRLMEYGLQDFEEVVLIKAGEPVGEMPVSDGVVDTVSLVADSELRLLVPRGSLADMTRTIIDNGPVVAPVAEGQRLGWIRFSRGDETVRDVPLHAAKPVARMSFLRRIGETIAGHLTWRSAKEP</sequence>
<dbReference type="Gene3D" id="3.40.710.10">
    <property type="entry name" value="DD-peptidase/beta-lactamase superfamily"/>
    <property type="match status" value="1"/>
</dbReference>
<dbReference type="GO" id="GO:0071555">
    <property type="term" value="P:cell wall organization"/>
    <property type="evidence" value="ECO:0007669"/>
    <property type="project" value="UniProtKB-KW"/>
</dbReference>
<evidence type="ECO:0000313" key="15">
    <source>
        <dbReference type="EMBL" id="KKN87249.1"/>
    </source>
</evidence>
<evidence type="ECO:0000256" key="5">
    <source>
        <dbReference type="ARBA" id="ARBA00022645"/>
    </source>
</evidence>
<evidence type="ECO:0000256" key="4">
    <source>
        <dbReference type="ARBA" id="ARBA00012448"/>
    </source>
</evidence>
<comment type="catalytic activity">
    <reaction evidence="12">
        <text>Preferential cleavage: (Ac)2-L-Lys-D-Ala-|-D-Ala. Also transpeptidation of peptidyl-alanyl moieties that are N-acyl substituents of D-alanine.</text>
        <dbReference type="EC" id="3.4.16.4"/>
    </reaction>
</comment>
<dbReference type="UniPathway" id="UPA00219"/>
<evidence type="ECO:0000256" key="8">
    <source>
        <dbReference type="ARBA" id="ARBA00022801"/>
    </source>
</evidence>
<evidence type="ECO:0000256" key="2">
    <source>
        <dbReference type="ARBA" id="ARBA00004752"/>
    </source>
</evidence>
<keyword evidence="11" id="KW-0961">Cell wall biogenesis/degradation</keyword>
<proteinExistence type="inferred from homology"/>
<comment type="caution">
    <text evidence="15">The sequence shown here is derived from an EMBL/GenBank/DDBJ whole genome shotgun (WGS) entry which is preliminary data.</text>
</comment>
<evidence type="ECO:0000256" key="12">
    <source>
        <dbReference type="ARBA" id="ARBA00034000"/>
    </source>
</evidence>
<evidence type="ECO:0000256" key="7">
    <source>
        <dbReference type="ARBA" id="ARBA00022729"/>
    </source>
</evidence>
<reference evidence="15" key="1">
    <citation type="journal article" date="2015" name="Nature">
        <title>Complex archaea that bridge the gap between prokaryotes and eukaryotes.</title>
        <authorList>
            <person name="Spang A."/>
            <person name="Saw J.H."/>
            <person name="Jorgensen S.L."/>
            <person name="Zaremba-Niedzwiedzka K."/>
            <person name="Martijn J."/>
            <person name="Lind A.E."/>
            <person name="van Eijk R."/>
            <person name="Schleper C."/>
            <person name="Guy L."/>
            <person name="Ettema T.J."/>
        </authorList>
    </citation>
    <scope>NUCLEOTIDE SEQUENCE</scope>
</reference>
<comment type="similarity">
    <text evidence="3">Belongs to the peptidase S11 family.</text>
</comment>
<evidence type="ECO:0000256" key="13">
    <source>
        <dbReference type="SAM" id="Phobius"/>
    </source>
</evidence>
<dbReference type="InterPro" id="IPR012338">
    <property type="entry name" value="Beta-lactam/transpept-like"/>
</dbReference>
<dbReference type="SUPFAM" id="SSF56601">
    <property type="entry name" value="beta-lactamase/transpeptidase-like"/>
    <property type="match status" value="1"/>
</dbReference>
<dbReference type="PANTHER" id="PTHR21581:SF6">
    <property type="entry name" value="TRAFFICKING PROTEIN PARTICLE COMPLEX SUBUNIT 12"/>
    <property type="match status" value="1"/>
</dbReference>
<protein>
    <recommendedName>
        <fullName evidence="4">serine-type D-Ala-D-Ala carboxypeptidase</fullName>
        <ecNumber evidence="4">3.4.16.4</ecNumber>
    </recommendedName>
</protein>
<dbReference type="PANTHER" id="PTHR21581">
    <property type="entry name" value="D-ALANYL-D-ALANINE CARBOXYPEPTIDASE"/>
    <property type="match status" value="1"/>
</dbReference>
<evidence type="ECO:0000256" key="6">
    <source>
        <dbReference type="ARBA" id="ARBA00022670"/>
    </source>
</evidence>
<dbReference type="GO" id="GO:0006508">
    <property type="term" value="P:proteolysis"/>
    <property type="evidence" value="ECO:0007669"/>
    <property type="project" value="UniProtKB-KW"/>
</dbReference>
<evidence type="ECO:0000256" key="10">
    <source>
        <dbReference type="ARBA" id="ARBA00022984"/>
    </source>
</evidence>